<dbReference type="AlphaFoldDB" id="A0AAP0IB36"/>
<evidence type="ECO:0000313" key="2">
    <source>
        <dbReference type="EMBL" id="KAK9112146.1"/>
    </source>
</evidence>
<comment type="caution">
    <text evidence="2">The sequence shown here is derived from an EMBL/GenBank/DDBJ whole genome shotgun (WGS) entry which is preliminary data.</text>
</comment>
<dbReference type="InterPro" id="IPR003676">
    <property type="entry name" value="SAUR_fam"/>
</dbReference>
<dbReference type="Pfam" id="PF02519">
    <property type="entry name" value="Auxin_inducible"/>
    <property type="match status" value="1"/>
</dbReference>
<evidence type="ECO:0000313" key="3">
    <source>
        <dbReference type="Proteomes" id="UP001419268"/>
    </source>
</evidence>
<organism evidence="2 3">
    <name type="scientific">Stephania cephalantha</name>
    <dbReference type="NCBI Taxonomy" id="152367"/>
    <lineage>
        <taxon>Eukaryota</taxon>
        <taxon>Viridiplantae</taxon>
        <taxon>Streptophyta</taxon>
        <taxon>Embryophyta</taxon>
        <taxon>Tracheophyta</taxon>
        <taxon>Spermatophyta</taxon>
        <taxon>Magnoliopsida</taxon>
        <taxon>Ranunculales</taxon>
        <taxon>Menispermaceae</taxon>
        <taxon>Menispermoideae</taxon>
        <taxon>Cissampelideae</taxon>
        <taxon>Stephania</taxon>
    </lineage>
</organism>
<sequence>MKKLVSGGRGRHSQGYVQLTSRCSIRGDDRGKPKAKKGFVPIYVGEERKRYLITVKSLSSPLMQALFLQHDSDHDHEELYGCNSDGPVALPFTTTDQFEMALEQLQLP</sequence>
<evidence type="ECO:0000256" key="1">
    <source>
        <dbReference type="ARBA" id="ARBA00006974"/>
    </source>
</evidence>
<dbReference type="GO" id="GO:0009733">
    <property type="term" value="P:response to auxin"/>
    <property type="evidence" value="ECO:0007669"/>
    <property type="project" value="InterPro"/>
</dbReference>
<accession>A0AAP0IB36</accession>
<gene>
    <name evidence="2" type="ORF">Scep_019665</name>
</gene>
<keyword evidence="3" id="KW-1185">Reference proteome</keyword>
<dbReference type="Proteomes" id="UP001419268">
    <property type="component" value="Unassembled WGS sequence"/>
</dbReference>
<name>A0AAP0IB36_9MAGN</name>
<proteinExistence type="inferred from homology"/>
<reference evidence="2 3" key="1">
    <citation type="submission" date="2024-01" db="EMBL/GenBank/DDBJ databases">
        <title>Genome assemblies of Stephania.</title>
        <authorList>
            <person name="Yang L."/>
        </authorList>
    </citation>
    <scope>NUCLEOTIDE SEQUENCE [LARGE SCALE GENOMIC DNA]</scope>
    <source>
        <strain evidence="2">JXDWG</strain>
        <tissue evidence="2">Leaf</tissue>
    </source>
</reference>
<protein>
    <submittedName>
        <fullName evidence="2">Uncharacterized protein</fullName>
    </submittedName>
</protein>
<dbReference type="EMBL" id="JBBNAG010000008">
    <property type="protein sequence ID" value="KAK9112146.1"/>
    <property type="molecule type" value="Genomic_DNA"/>
</dbReference>
<comment type="similarity">
    <text evidence="1">Belongs to the ARG7 family.</text>
</comment>